<organism evidence="1 2">
    <name type="scientific">Tetrabaena socialis</name>
    <dbReference type="NCBI Taxonomy" id="47790"/>
    <lineage>
        <taxon>Eukaryota</taxon>
        <taxon>Viridiplantae</taxon>
        <taxon>Chlorophyta</taxon>
        <taxon>core chlorophytes</taxon>
        <taxon>Chlorophyceae</taxon>
        <taxon>CS clade</taxon>
        <taxon>Chlamydomonadales</taxon>
        <taxon>Tetrabaenaceae</taxon>
        <taxon>Tetrabaena</taxon>
    </lineage>
</organism>
<comment type="caution">
    <text evidence="1">The sequence shown here is derived from an EMBL/GenBank/DDBJ whole genome shotgun (WGS) entry which is preliminary data.</text>
</comment>
<dbReference type="PANTHER" id="PTHR12393">
    <property type="entry name" value="SPHINGOMYELIN PHOSPHODIESTERASE RELATED"/>
    <property type="match status" value="1"/>
</dbReference>
<evidence type="ECO:0000313" key="1">
    <source>
        <dbReference type="EMBL" id="PNH08608.1"/>
    </source>
</evidence>
<dbReference type="InterPro" id="IPR002110">
    <property type="entry name" value="Ankyrin_rpt"/>
</dbReference>
<reference evidence="1 2" key="1">
    <citation type="journal article" date="2017" name="Mol. Biol. Evol.">
        <title>The 4-celled Tetrabaena socialis nuclear genome reveals the essential components for genetic control of cell number at the origin of multicellularity in the volvocine lineage.</title>
        <authorList>
            <person name="Featherston J."/>
            <person name="Arakaki Y."/>
            <person name="Hanschen E.R."/>
            <person name="Ferris P.J."/>
            <person name="Michod R.E."/>
            <person name="Olson B.J.S.C."/>
            <person name="Nozaki H."/>
            <person name="Durand P.M."/>
        </authorList>
    </citation>
    <scope>NUCLEOTIDE SEQUENCE [LARGE SCALE GENOMIC DNA]</scope>
    <source>
        <strain evidence="1 2">NIES-571</strain>
    </source>
</reference>
<gene>
    <name evidence="1" type="ORF">TSOC_004814</name>
</gene>
<dbReference type="GO" id="GO:0016020">
    <property type="term" value="C:membrane"/>
    <property type="evidence" value="ECO:0007669"/>
    <property type="project" value="TreeGrafter"/>
</dbReference>
<dbReference type="EMBL" id="PGGS01000122">
    <property type="protein sequence ID" value="PNH08608.1"/>
    <property type="molecule type" value="Genomic_DNA"/>
</dbReference>
<dbReference type="Pfam" id="PF12796">
    <property type="entry name" value="Ank_2"/>
    <property type="match status" value="1"/>
</dbReference>
<dbReference type="GO" id="GO:0004620">
    <property type="term" value="F:phospholipase activity"/>
    <property type="evidence" value="ECO:0007669"/>
    <property type="project" value="TreeGrafter"/>
</dbReference>
<dbReference type="SUPFAM" id="SSF48403">
    <property type="entry name" value="Ankyrin repeat"/>
    <property type="match status" value="1"/>
</dbReference>
<dbReference type="GO" id="GO:0071944">
    <property type="term" value="C:cell periphery"/>
    <property type="evidence" value="ECO:0007669"/>
    <property type="project" value="TreeGrafter"/>
</dbReference>
<evidence type="ECO:0000313" key="2">
    <source>
        <dbReference type="Proteomes" id="UP000236333"/>
    </source>
</evidence>
<dbReference type="InterPro" id="IPR036770">
    <property type="entry name" value="Ankyrin_rpt-contain_sf"/>
</dbReference>
<dbReference type="GO" id="GO:0046513">
    <property type="term" value="P:ceramide biosynthetic process"/>
    <property type="evidence" value="ECO:0007669"/>
    <property type="project" value="TreeGrafter"/>
</dbReference>
<dbReference type="GO" id="GO:0030149">
    <property type="term" value="P:sphingolipid catabolic process"/>
    <property type="evidence" value="ECO:0007669"/>
    <property type="project" value="TreeGrafter"/>
</dbReference>
<dbReference type="AlphaFoldDB" id="A0A2J8A7W7"/>
<dbReference type="PANTHER" id="PTHR12393:SF6">
    <property type="entry name" value="SPHINGOMYELIN PHOSPHODIESTERASE 2"/>
    <property type="match status" value="1"/>
</dbReference>
<name>A0A2J8A7W7_9CHLO</name>
<keyword evidence="2" id="KW-1185">Reference proteome</keyword>
<accession>A0A2J8A7W7</accession>
<sequence>MSTCTRGAGPGALLGRHCRLQADGLTTLDLTRVGGAPPLDCAPVWNHAAEALCVPRWPVARRRLAKCAARAQEDEAAAPSAGPAAPSISGIWAELPTELKYHVLGSLAPNEIACTVRLLSKAAASHFCEPQHRAVLLSKPLPERAMVQHWCTPGAMRALTLRQRGQLLGAAASSGKLGDLQLLVGAAGGTLTVEVFEAAAGAGRLDACRWLHEQGCPFRDTVWLAAARTGRLHICQWLHAEGYRWGIDDSEIGDPLQAAAEAGHQDLCAWLLDNVEHLNRDFAARAAAIGGHEDLMDWLLARVQLTKHDREFLLLGVAAGCSLARLRRHHRTLLDQAGRLQLLDCLQSMALAHAAASRQWREKVAWLLKQGYTRSGEAEAHVVAKCPDDAVERIKWLQAHDFPFSELSPSMAAMAGNLPALEFLLADEAALPDDIDTVRCAAGRGHTAVLAALHARGGDISDRILCTMVINRYNPPKKGLSLPTVRWLLETPGVEEQDLDDVLSDAAESGSLGAGLELLTYLRARGCPWPDEDMFEKLASTVSEEQLEWVAANGCPIDGDGCPFRAACAAGNLDVLDCLQRLGWQHNFGNKTFQSMVNKQAGGPVLRWLLENGCPVDWDTLSSQKANPGVRAWLDRQAAAAKGVV</sequence>
<dbReference type="OrthoDB" id="548202at2759"/>
<protein>
    <submittedName>
        <fullName evidence="1">Uncharacterized protein</fullName>
    </submittedName>
</protein>
<dbReference type="Gene3D" id="1.25.40.20">
    <property type="entry name" value="Ankyrin repeat-containing domain"/>
    <property type="match status" value="2"/>
</dbReference>
<dbReference type="GO" id="GO:0005783">
    <property type="term" value="C:endoplasmic reticulum"/>
    <property type="evidence" value="ECO:0007669"/>
    <property type="project" value="TreeGrafter"/>
</dbReference>
<proteinExistence type="predicted"/>
<dbReference type="Proteomes" id="UP000236333">
    <property type="component" value="Unassembled WGS sequence"/>
</dbReference>